<feature type="compositionally biased region" description="Basic and acidic residues" evidence="1">
    <location>
        <begin position="253"/>
        <end position="264"/>
    </location>
</feature>
<dbReference type="KEGG" id="lba:Lebu_0901"/>
<dbReference type="InterPro" id="IPR011652">
    <property type="entry name" value="MORN_2"/>
</dbReference>
<dbReference type="AlphaFoldDB" id="C7N9H3"/>
<dbReference type="Pfam" id="PF07661">
    <property type="entry name" value="MORN_2"/>
    <property type="match status" value="5"/>
</dbReference>
<name>C7N9H3_LEPBD</name>
<dbReference type="SUPFAM" id="SSF82185">
    <property type="entry name" value="Histone H3 K4-specific methyltransferase SET7/9 N-terminal domain"/>
    <property type="match status" value="2"/>
</dbReference>
<evidence type="ECO:0000313" key="3">
    <source>
        <dbReference type="Proteomes" id="UP000001910"/>
    </source>
</evidence>
<dbReference type="RefSeq" id="WP_015769152.1">
    <property type="nucleotide sequence ID" value="NC_013192.1"/>
</dbReference>
<dbReference type="STRING" id="523794.Lebu_0901"/>
<feature type="compositionally biased region" description="Polar residues" evidence="1">
    <location>
        <begin position="265"/>
        <end position="276"/>
    </location>
</feature>
<feature type="region of interest" description="Disordered" evidence="1">
    <location>
        <begin position="253"/>
        <end position="285"/>
    </location>
</feature>
<dbReference type="Proteomes" id="UP000001910">
    <property type="component" value="Chromosome"/>
</dbReference>
<proteinExistence type="predicted"/>
<sequence length="420" mass="50064">MKIIKVMKIYPEDDIREIFVVKKNEDGEDVFYKDGEPFTGHIEIYGYEERIQVRGQLKDGKRYKKNTQYYPNGQEKIEEYYSENGKRNGTYKIYYETGILQIDGFLENDEKAGHWKWYYPTGVIKEEGNFINGEMKGAWKLYYPDGNVEREIEPLLDGNTEILKGYDENRNLIFEGFMYNGKKHGKYLRYYDSGELEEEGEYKEGLLENEVKTYDKNGNLRYITTYSEDEVIKKYYAYTDITRYYGNNLENSLEKETEEQENKILDSQNTKTSVSSKETKPELTQEQIDKLEADKKFTEIQNWLSTGEEGFFGNGVLGQGNVFPLKKFIERIENFDTDLKKRVYEYIKWYLKSYLETLTFDTKGKYEIEEVLKIFSNTMGLSIQDEHVKENERIKIEEEKKLTPQQLRKKYFLKRMKEDK</sequence>
<evidence type="ECO:0000313" key="2">
    <source>
        <dbReference type="EMBL" id="ACV38804.1"/>
    </source>
</evidence>
<gene>
    <name evidence="2" type="ordered locus">Lebu_0901</name>
</gene>
<evidence type="ECO:0000256" key="1">
    <source>
        <dbReference type="SAM" id="MobiDB-lite"/>
    </source>
</evidence>
<dbReference type="EMBL" id="CP001685">
    <property type="protein sequence ID" value="ACV38804.1"/>
    <property type="molecule type" value="Genomic_DNA"/>
</dbReference>
<accession>C7N9H3</accession>
<dbReference type="HOGENOM" id="CLU_653455_0_0_0"/>
<organism evidence="2 3">
    <name type="scientific">Leptotrichia buccalis (strain ATCC 14201 / DSM 1135 / JCM 12969 / NCTC 10249 / C-1013-b)</name>
    <dbReference type="NCBI Taxonomy" id="523794"/>
    <lineage>
        <taxon>Bacteria</taxon>
        <taxon>Fusobacteriati</taxon>
        <taxon>Fusobacteriota</taxon>
        <taxon>Fusobacteriia</taxon>
        <taxon>Fusobacteriales</taxon>
        <taxon>Leptotrichiaceae</taxon>
        <taxon>Leptotrichia</taxon>
    </lineage>
</organism>
<dbReference type="OrthoDB" id="78369at2"/>
<dbReference type="Gene3D" id="2.20.110.10">
    <property type="entry name" value="Histone H3 K4-specific methyltransferase SET7/9 N-terminal domain"/>
    <property type="match status" value="2"/>
</dbReference>
<reference evidence="2 3" key="1">
    <citation type="journal article" date="2009" name="Stand. Genomic Sci.">
        <title>Complete genome sequence of Leptotrichia buccalis type strain (C-1013-b).</title>
        <authorList>
            <person name="Ivanova N."/>
            <person name="Gronow S."/>
            <person name="Lapidus A."/>
            <person name="Copeland A."/>
            <person name="Glavina Del Rio T."/>
            <person name="Nolan M."/>
            <person name="Lucas S."/>
            <person name="Chen F."/>
            <person name="Tice H."/>
            <person name="Cheng J.F."/>
            <person name="Saunders E."/>
            <person name="Bruce D."/>
            <person name="Goodwin L."/>
            <person name="Brettin T."/>
            <person name="Detter J.C."/>
            <person name="Han C."/>
            <person name="Pitluck S."/>
            <person name="Mikhailova N."/>
            <person name="Pati A."/>
            <person name="Mavrommatis K."/>
            <person name="Chen A."/>
            <person name="Palaniappan K."/>
            <person name="Land M."/>
            <person name="Hauser L."/>
            <person name="Chang Y.J."/>
            <person name="Jeffries C.D."/>
            <person name="Chain P."/>
            <person name="Rohde C."/>
            <person name="Goker M."/>
            <person name="Bristow J."/>
            <person name="Eisen J.A."/>
            <person name="Markowitz V."/>
            <person name="Hugenholtz P."/>
            <person name="Kyrpides N.C."/>
            <person name="Klenk H.P."/>
        </authorList>
    </citation>
    <scope>NUCLEOTIDE SEQUENCE [LARGE SCALE GENOMIC DNA]</scope>
    <source>
        <strain evidence="3">ATCC 14201 / DSM 1135 / JCM 12969 / NCTC 10249 / C-1013-b</strain>
    </source>
</reference>
<dbReference type="eggNOG" id="COG2849">
    <property type="taxonomic scope" value="Bacteria"/>
</dbReference>
<protein>
    <submittedName>
        <fullName evidence="2">MORN variant repeat protein</fullName>
    </submittedName>
</protein>
<keyword evidence="3" id="KW-1185">Reference proteome</keyword>